<dbReference type="AlphaFoldDB" id="A0A7W7IDH2"/>
<dbReference type="InterPro" id="IPR025110">
    <property type="entry name" value="AMP-bd_C"/>
</dbReference>
<accession>A0A7W7IDH2</accession>
<organism evidence="4 5">
    <name type="scientific">Actinomadura livida</name>
    <dbReference type="NCBI Taxonomy" id="79909"/>
    <lineage>
        <taxon>Bacteria</taxon>
        <taxon>Bacillati</taxon>
        <taxon>Actinomycetota</taxon>
        <taxon>Actinomycetes</taxon>
        <taxon>Streptosporangiales</taxon>
        <taxon>Thermomonosporaceae</taxon>
        <taxon>Actinomadura</taxon>
    </lineage>
</organism>
<dbReference type="Pfam" id="PF13193">
    <property type="entry name" value="AMP-binding_C"/>
    <property type="match status" value="1"/>
</dbReference>
<evidence type="ECO:0000313" key="5">
    <source>
        <dbReference type="Proteomes" id="UP000549343"/>
    </source>
</evidence>
<protein>
    <submittedName>
        <fullName evidence="3">ATP-dependent acyl-CoA ligase</fullName>
    </submittedName>
    <submittedName>
        <fullName evidence="4">Crotonobetaine/carnitine-CoA ligase</fullName>
        <ecNumber evidence="4">6.2.1.-</ecNumber>
    </submittedName>
</protein>
<dbReference type="InterPro" id="IPR020845">
    <property type="entry name" value="AMP-binding_CS"/>
</dbReference>
<evidence type="ECO:0000259" key="1">
    <source>
        <dbReference type="Pfam" id="PF00501"/>
    </source>
</evidence>
<dbReference type="PANTHER" id="PTHR43767:SF1">
    <property type="entry name" value="NONRIBOSOMAL PEPTIDE SYNTHASE PES1 (EUROFUNG)-RELATED"/>
    <property type="match status" value="1"/>
</dbReference>
<comment type="caution">
    <text evidence="4">The sequence shown here is derived from an EMBL/GenBank/DDBJ whole genome shotgun (WGS) entry which is preliminary data.</text>
</comment>
<name>A0A7W7IDH2_9ACTN</name>
<gene>
    <name evidence="4" type="ORF">F4557_003141</name>
    <name evidence="3" type="ORF">GCM10009546_29680</name>
</gene>
<dbReference type="Gene3D" id="3.30.300.30">
    <property type="match status" value="1"/>
</dbReference>
<reference evidence="3" key="3">
    <citation type="submission" date="2023-12" db="EMBL/GenBank/DDBJ databases">
        <authorList>
            <person name="Sun Q."/>
            <person name="Inoue M."/>
        </authorList>
    </citation>
    <scope>NUCLEOTIDE SEQUENCE</scope>
    <source>
        <strain evidence="3">JCM 10667</strain>
    </source>
</reference>
<dbReference type="InterPro" id="IPR045851">
    <property type="entry name" value="AMP-bd_C_sf"/>
</dbReference>
<evidence type="ECO:0000259" key="2">
    <source>
        <dbReference type="Pfam" id="PF13193"/>
    </source>
</evidence>
<dbReference type="EMBL" id="JACHMV010000001">
    <property type="protein sequence ID" value="MBB4774723.1"/>
    <property type="molecule type" value="Genomic_DNA"/>
</dbReference>
<evidence type="ECO:0000313" key="6">
    <source>
        <dbReference type="Proteomes" id="UP001501427"/>
    </source>
</evidence>
<keyword evidence="6" id="KW-1185">Reference proteome</keyword>
<dbReference type="InterPro" id="IPR050237">
    <property type="entry name" value="ATP-dep_AMP-bd_enzyme"/>
</dbReference>
<dbReference type="Gene3D" id="3.40.50.12780">
    <property type="entry name" value="N-terminal domain of ligase-like"/>
    <property type="match status" value="1"/>
</dbReference>
<feature type="domain" description="AMP-binding enzyme C-terminal" evidence="2">
    <location>
        <begin position="440"/>
        <end position="517"/>
    </location>
</feature>
<evidence type="ECO:0000313" key="3">
    <source>
        <dbReference type="EMBL" id="GAA0565516.1"/>
    </source>
</evidence>
<sequence>MSPDDGHRPRDAAGIVFRYVLEHRAATTPDRVFATFPDDRTEWTWAQADEAANRLASVLAAHGVGRGDRVAVLSDNGASMVQTLLGTTKLGAVFVPFNTGWKADQIRHAFDVARPSVFLCQARYADRVSGVEPGDGLPALVIVSDTDAQDTDSRVAELASLGVLADLTGSASPARPADPGIDVWDPYAVIFTSGTTGRSKGVLCPYGQLLGQVEHPMLPHCTPGDVFMGDMPLYHVGGLLAFMAVLQLGARWVVTPRVRVGTFWDTVKSFGVTHATLLPQVATFIEKQPPRPDDADNPLRIIITGSYSRGLDRWCERFGVEHRYRYYNATELCAPLMTGLDPPEDAATGHVRPGATVRVVDEHDVPVPRGTVGELVVRTDLPWEMFLGYVGDLPATAAAWRNGWYHTGDLFVQTAEDTYQYVDRLKDAIRRRGENISSFEVEEVMLRHPAVVSCAAIGVPADDVPGDEDIKACVVTREDTGFDVAEFIAFVGRHLPSYAVPRYVEVYRELPRTSTQKVRKADLRAAGVTSMTWDRLGAVEGVRK</sequence>
<dbReference type="PROSITE" id="PS00455">
    <property type="entry name" value="AMP_BINDING"/>
    <property type="match status" value="1"/>
</dbReference>
<dbReference type="RefSeq" id="WP_184883561.1">
    <property type="nucleotide sequence ID" value="NZ_BAAAHD010000025.1"/>
</dbReference>
<dbReference type="InterPro" id="IPR000873">
    <property type="entry name" value="AMP-dep_synth/lig_dom"/>
</dbReference>
<dbReference type="Proteomes" id="UP001501427">
    <property type="component" value="Unassembled WGS sequence"/>
</dbReference>
<dbReference type="EMBL" id="BAAAHD010000025">
    <property type="protein sequence ID" value="GAA0565516.1"/>
    <property type="molecule type" value="Genomic_DNA"/>
</dbReference>
<dbReference type="PANTHER" id="PTHR43767">
    <property type="entry name" value="LONG-CHAIN-FATTY-ACID--COA LIGASE"/>
    <property type="match status" value="1"/>
</dbReference>
<feature type="domain" description="AMP-dependent synthetase/ligase" evidence="1">
    <location>
        <begin position="21"/>
        <end position="389"/>
    </location>
</feature>
<dbReference type="EC" id="6.2.1.-" evidence="4"/>
<dbReference type="InterPro" id="IPR042099">
    <property type="entry name" value="ANL_N_sf"/>
</dbReference>
<dbReference type="Pfam" id="PF00501">
    <property type="entry name" value="AMP-binding"/>
    <property type="match status" value="1"/>
</dbReference>
<dbReference type="GO" id="GO:0016878">
    <property type="term" value="F:acid-thiol ligase activity"/>
    <property type="evidence" value="ECO:0007669"/>
    <property type="project" value="UniProtKB-ARBA"/>
</dbReference>
<dbReference type="SUPFAM" id="SSF56801">
    <property type="entry name" value="Acetyl-CoA synthetase-like"/>
    <property type="match status" value="1"/>
</dbReference>
<dbReference type="Proteomes" id="UP000549343">
    <property type="component" value="Unassembled WGS sequence"/>
</dbReference>
<evidence type="ECO:0000313" key="4">
    <source>
        <dbReference type="EMBL" id="MBB4774723.1"/>
    </source>
</evidence>
<reference evidence="4 5" key="2">
    <citation type="submission" date="2020-08" db="EMBL/GenBank/DDBJ databases">
        <title>Sequencing the genomes of 1000 actinobacteria strains.</title>
        <authorList>
            <person name="Klenk H.-P."/>
        </authorList>
    </citation>
    <scope>NUCLEOTIDE SEQUENCE [LARGE SCALE GENOMIC DNA]</scope>
    <source>
        <strain evidence="4 5">DSM 44772</strain>
    </source>
</reference>
<keyword evidence="4" id="KW-0436">Ligase</keyword>
<proteinExistence type="predicted"/>
<reference evidence="3 6" key="1">
    <citation type="journal article" date="2019" name="Int. J. Syst. Evol. Microbiol.">
        <title>The Global Catalogue of Microorganisms (GCM) 10K type strain sequencing project: providing services to taxonomists for standard genome sequencing and annotation.</title>
        <authorList>
            <consortium name="The Broad Institute Genomics Platform"/>
            <consortium name="The Broad Institute Genome Sequencing Center for Infectious Disease"/>
            <person name="Wu L."/>
            <person name="Ma J."/>
        </authorList>
    </citation>
    <scope>NUCLEOTIDE SEQUENCE [LARGE SCALE GENOMIC DNA]</scope>
    <source>
        <strain evidence="3 6">JCM 10667</strain>
    </source>
</reference>